<dbReference type="InterPro" id="IPR032466">
    <property type="entry name" value="Metal_Hydrolase"/>
</dbReference>
<protein>
    <submittedName>
        <fullName evidence="2">Amidohydrolase</fullName>
    </submittedName>
</protein>
<reference evidence="3" key="1">
    <citation type="journal article" date="2019" name="Int. J. Syst. Evol. Microbiol.">
        <title>The Global Catalogue of Microorganisms (GCM) 10K type strain sequencing project: providing services to taxonomists for standard genome sequencing and annotation.</title>
        <authorList>
            <consortium name="The Broad Institute Genomics Platform"/>
            <consortium name="The Broad Institute Genome Sequencing Center for Infectious Disease"/>
            <person name="Wu L."/>
            <person name="Ma J."/>
        </authorList>
    </citation>
    <scope>NUCLEOTIDE SEQUENCE [LARGE SCALE GENOMIC DNA]</scope>
    <source>
        <strain evidence="3">TBRC 5832</strain>
    </source>
</reference>
<name>A0ABV8IKT1_9ACTN</name>
<dbReference type="EMBL" id="JBHSBL010000006">
    <property type="protein sequence ID" value="MFC4064564.1"/>
    <property type="molecule type" value="Genomic_DNA"/>
</dbReference>
<dbReference type="PANTHER" id="PTHR43135">
    <property type="entry name" value="ALPHA-D-RIBOSE 1-METHYLPHOSPHONATE 5-TRIPHOSPHATE DIPHOSPHATASE"/>
    <property type="match status" value="1"/>
</dbReference>
<feature type="compositionally biased region" description="Low complexity" evidence="1">
    <location>
        <begin position="99"/>
        <end position="119"/>
    </location>
</feature>
<evidence type="ECO:0000313" key="2">
    <source>
        <dbReference type="EMBL" id="MFC4064564.1"/>
    </source>
</evidence>
<proteinExistence type="predicted"/>
<comment type="caution">
    <text evidence="2">The sequence shown here is derived from an EMBL/GenBank/DDBJ whole genome shotgun (WGS) entry which is preliminary data.</text>
</comment>
<dbReference type="SUPFAM" id="SSF51556">
    <property type="entry name" value="Metallo-dependent hydrolases"/>
    <property type="match status" value="1"/>
</dbReference>
<keyword evidence="3" id="KW-1185">Reference proteome</keyword>
<dbReference type="Gene3D" id="3.20.20.140">
    <property type="entry name" value="Metal-dependent hydrolases"/>
    <property type="match status" value="1"/>
</dbReference>
<sequence>MSTESSSTETSSSTSPDGSETSSSTSPDGSEIASSSSPDGSEIPSSSPEVCETPPSTAAACCGGPDGGPGCALSALRRSSGPRPTVTVAEETPLPDAPSPVSSAVSGATSAPASSGWVSSGWASASSASASSGSAGRVRWLLADSIWWGGRLRKGVALRVAADGVVKPVPVELAPDGDDTRRLPGTLLPGLVDAHVHSALVDLGEVRAGGIAEVWDLGGVPATVAELAGRALEAGSGLPRVRYAGPFLIAPGGYPSDRPWAPVGSWREISTADDAGSAVAEARAAGATLIKVTAHAGGPQLTPPVLTSLVEAAHVSGLRVVVHAEGVGTVEAAYTAGADVLAHTPWTERIDDTLLRACAQHMTWISTLDIHGWGAPDPAREIAVDNLRRFAGCGGTVRYGTDLGNGPLPAGINVREVGLLQSAGLTPDEVLIAMTETAGSTVSWIADGLDLDVSRFADVLATARVLDAV</sequence>
<evidence type="ECO:0000313" key="3">
    <source>
        <dbReference type="Proteomes" id="UP001595867"/>
    </source>
</evidence>
<dbReference type="InterPro" id="IPR051781">
    <property type="entry name" value="Metallo-dep_Hydrolase"/>
</dbReference>
<organism evidence="2 3">
    <name type="scientific">Actinoplanes subglobosus</name>
    <dbReference type="NCBI Taxonomy" id="1547892"/>
    <lineage>
        <taxon>Bacteria</taxon>
        <taxon>Bacillati</taxon>
        <taxon>Actinomycetota</taxon>
        <taxon>Actinomycetes</taxon>
        <taxon>Micromonosporales</taxon>
        <taxon>Micromonosporaceae</taxon>
        <taxon>Actinoplanes</taxon>
    </lineage>
</organism>
<evidence type="ECO:0000256" key="1">
    <source>
        <dbReference type="SAM" id="MobiDB-lite"/>
    </source>
</evidence>
<feature type="compositionally biased region" description="Low complexity" evidence="1">
    <location>
        <begin position="1"/>
        <end position="48"/>
    </location>
</feature>
<feature type="region of interest" description="Disordered" evidence="1">
    <location>
        <begin position="1"/>
        <end position="119"/>
    </location>
</feature>
<dbReference type="Proteomes" id="UP001595867">
    <property type="component" value="Unassembled WGS sequence"/>
</dbReference>
<accession>A0ABV8IKT1</accession>
<dbReference type="PANTHER" id="PTHR43135:SF3">
    <property type="entry name" value="ALPHA-D-RIBOSE 1-METHYLPHOSPHONATE 5-TRIPHOSPHATE DIPHOSPHATASE"/>
    <property type="match status" value="1"/>
</dbReference>
<gene>
    <name evidence="2" type="ORF">ACFO0C_06455</name>
</gene>
<dbReference type="RefSeq" id="WP_378065613.1">
    <property type="nucleotide sequence ID" value="NZ_JBHSBL010000006.1"/>
</dbReference>